<evidence type="ECO:0000259" key="8">
    <source>
        <dbReference type="Pfam" id="PF01490"/>
    </source>
</evidence>
<dbReference type="OrthoDB" id="655540at2759"/>
<dbReference type="PANTHER" id="PTHR22950">
    <property type="entry name" value="AMINO ACID TRANSPORTER"/>
    <property type="match status" value="1"/>
</dbReference>
<protein>
    <recommendedName>
        <fullName evidence="8">Amino acid transporter transmembrane domain-containing protein</fullName>
    </recommendedName>
</protein>
<evidence type="ECO:0000256" key="4">
    <source>
        <dbReference type="ARBA" id="ARBA00022989"/>
    </source>
</evidence>
<keyword evidence="5 7" id="KW-0472">Membrane</keyword>
<keyword evidence="10" id="KW-1185">Reference proteome</keyword>
<feature type="transmembrane region" description="Helical" evidence="7">
    <location>
        <begin position="358"/>
        <end position="379"/>
    </location>
</feature>
<dbReference type="VEuPathDB" id="FungiDB:ASPWEDRAFT_39737"/>
<feature type="transmembrane region" description="Helical" evidence="7">
    <location>
        <begin position="274"/>
        <end position="296"/>
    </location>
</feature>
<dbReference type="GO" id="GO:0015179">
    <property type="term" value="F:L-amino acid transmembrane transporter activity"/>
    <property type="evidence" value="ECO:0007669"/>
    <property type="project" value="TreeGrafter"/>
</dbReference>
<dbReference type="PANTHER" id="PTHR22950:SF479">
    <property type="entry name" value="AMINO ACID TRANSPORTER (EUROFUNG)-RELATED"/>
    <property type="match status" value="1"/>
</dbReference>
<feature type="region of interest" description="Disordered" evidence="6">
    <location>
        <begin position="1"/>
        <end position="23"/>
    </location>
</feature>
<dbReference type="Proteomes" id="UP000184383">
    <property type="component" value="Unassembled WGS sequence"/>
</dbReference>
<evidence type="ECO:0000256" key="3">
    <source>
        <dbReference type="ARBA" id="ARBA00022692"/>
    </source>
</evidence>
<dbReference type="GO" id="GO:0016020">
    <property type="term" value="C:membrane"/>
    <property type="evidence" value="ECO:0007669"/>
    <property type="project" value="UniProtKB-SubCell"/>
</dbReference>
<dbReference type="Gene3D" id="1.20.1740.10">
    <property type="entry name" value="Amino acid/polyamine transporter I"/>
    <property type="match status" value="1"/>
</dbReference>
<dbReference type="GeneID" id="63751015"/>
<feature type="transmembrane region" description="Helical" evidence="7">
    <location>
        <begin position="59"/>
        <end position="78"/>
    </location>
</feature>
<feature type="transmembrane region" description="Helical" evidence="7">
    <location>
        <begin position="163"/>
        <end position="182"/>
    </location>
</feature>
<feature type="transmembrane region" description="Helical" evidence="7">
    <location>
        <begin position="240"/>
        <end position="262"/>
    </location>
</feature>
<dbReference type="STRING" id="1073089.A0A1L9RIH3"/>
<feature type="transmembrane region" description="Helical" evidence="7">
    <location>
        <begin position="385"/>
        <end position="409"/>
    </location>
</feature>
<evidence type="ECO:0000256" key="7">
    <source>
        <dbReference type="SAM" id="Phobius"/>
    </source>
</evidence>
<comment type="subcellular location">
    <subcellularLocation>
        <location evidence="1">Membrane</location>
        <topology evidence="1">Multi-pass membrane protein</topology>
    </subcellularLocation>
</comment>
<feature type="transmembrane region" description="Helical" evidence="7">
    <location>
        <begin position="421"/>
        <end position="446"/>
    </location>
</feature>
<feature type="compositionally biased region" description="Basic and acidic residues" evidence="6">
    <location>
        <begin position="12"/>
        <end position="23"/>
    </location>
</feature>
<reference evidence="10" key="1">
    <citation type="journal article" date="2017" name="Genome Biol.">
        <title>Comparative genomics reveals high biological diversity and specific adaptations in the industrially and medically important fungal genus Aspergillus.</title>
        <authorList>
            <person name="de Vries R.P."/>
            <person name="Riley R."/>
            <person name="Wiebenga A."/>
            <person name="Aguilar-Osorio G."/>
            <person name="Amillis S."/>
            <person name="Uchima C.A."/>
            <person name="Anderluh G."/>
            <person name="Asadollahi M."/>
            <person name="Askin M."/>
            <person name="Barry K."/>
            <person name="Battaglia E."/>
            <person name="Bayram O."/>
            <person name="Benocci T."/>
            <person name="Braus-Stromeyer S.A."/>
            <person name="Caldana C."/>
            <person name="Canovas D."/>
            <person name="Cerqueira G.C."/>
            <person name="Chen F."/>
            <person name="Chen W."/>
            <person name="Choi C."/>
            <person name="Clum A."/>
            <person name="Dos Santos R.A."/>
            <person name="Damasio A.R."/>
            <person name="Diallinas G."/>
            <person name="Emri T."/>
            <person name="Fekete E."/>
            <person name="Flipphi M."/>
            <person name="Freyberg S."/>
            <person name="Gallo A."/>
            <person name="Gournas C."/>
            <person name="Habgood R."/>
            <person name="Hainaut M."/>
            <person name="Harispe M.L."/>
            <person name="Henrissat B."/>
            <person name="Hilden K.S."/>
            <person name="Hope R."/>
            <person name="Hossain A."/>
            <person name="Karabika E."/>
            <person name="Karaffa L."/>
            <person name="Karanyi Z."/>
            <person name="Krasevec N."/>
            <person name="Kuo A."/>
            <person name="Kusch H."/>
            <person name="LaButti K."/>
            <person name="Lagendijk E.L."/>
            <person name="Lapidus A."/>
            <person name="Levasseur A."/>
            <person name="Lindquist E."/>
            <person name="Lipzen A."/>
            <person name="Logrieco A.F."/>
            <person name="MacCabe A."/>
            <person name="Maekelae M.R."/>
            <person name="Malavazi I."/>
            <person name="Melin P."/>
            <person name="Meyer V."/>
            <person name="Mielnichuk N."/>
            <person name="Miskei M."/>
            <person name="Molnar A.P."/>
            <person name="Mule G."/>
            <person name="Ngan C.Y."/>
            <person name="Orejas M."/>
            <person name="Orosz E."/>
            <person name="Ouedraogo J.P."/>
            <person name="Overkamp K.M."/>
            <person name="Park H.-S."/>
            <person name="Perrone G."/>
            <person name="Piumi F."/>
            <person name="Punt P.J."/>
            <person name="Ram A.F."/>
            <person name="Ramon A."/>
            <person name="Rauscher S."/>
            <person name="Record E."/>
            <person name="Riano-Pachon D.M."/>
            <person name="Robert V."/>
            <person name="Roehrig J."/>
            <person name="Ruller R."/>
            <person name="Salamov A."/>
            <person name="Salih N.S."/>
            <person name="Samson R.A."/>
            <person name="Sandor E."/>
            <person name="Sanguinetti M."/>
            <person name="Schuetze T."/>
            <person name="Sepcic K."/>
            <person name="Shelest E."/>
            <person name="Sherlock G."/>
            <person name="Sophianopoulou V."/>
            <person name="Squina F.M."/>
            <person name="Sun H."/>
            <person name="Susca A."/>
            <person name="Todd R.B."/>
            <person name="Tsang A."/>
            <person name="Unkles S.E."/>
            <person name="van de Wiele N."/>
            <person name="van Rossen-Uffink D."/>
            <person name="Oliveira J.V."/>
            <person name="Vesth T.C."/>
            <person name="Visser J."/>
            <person name="Yu J.-H."/>
            <person name="Zhou M."/>
            <person name="Andersen M.R."/>
            <person name="Archer D.B."/>
            <person name="Baker S.E."/>
            <person name="Benoit I."/>
            <person name="Brakhage A.A."/>
            <person name="Braus G.H."/>
            <person name="Fischer R."/>
            <person name="Frisvad J.C."/>
            <person name="Goldman G.H."/>
            <person name="Houbraken J."/>
            <person name="Oakley B."/>
            <person name="Pocsi I."/>
            <person name="Scazzocchio C."/>
            <person name="Seiboth B."/>
            <person name="vanKuyk P.A."/>
            <person name="Wortman J."/>
            <person name="Dyer P.S."/>
            <person name="Grigoriev I.V."/>
        </authorList>
    </citation>
    <scope>NUCLEOTIDE SEQUENCE [LARGE SCALE GENOMIC DNA]</scope>
    <source>
        <strain evidence="10">DTO 134E9</strain>
    </source>
</reference>
<feature type="transmembrane region" description="Helical" evidence="7">
    <location>
        <begin position="316"/>
        <end position="338"/>
    </location>
</feature>
<feature type="domain" description="Amino acid transporter transmembrane" evidence="8">
    <location>
        <begin position="52"/>
        <end position="446"/>
    </location>
</feature>
<dbReference type="AlphaFoldDB" id="A0A1L9RIH3"/>
<sequence>MEPDASPPPPGKDPRGHELDQISRVEDSHHEVGTITNIEKRKTVEGEAKFRRLGWKRMTVILIVEAIGLGTFSLPSAFATLGMVAGVICCVVLGFVVIYTGYIVGQVKVVYPQINHYGDIGGLILGRFGQELIGTLYALQLILMTASFCLTGTIAFNTLSNEGACGLVFSIVSGILLFLLAIMPSFSEAAVLGYIDLASVTITIGIAIIGSGIQAGELPGGVASVNWSAWPAADTTFKDAMVAICNIMFSYSFCMFITPFMSEMHTPTDFMKSIWSLGIIEMVVYTVIGALIYVFVGPEVQSPSLLSLQGVLPKVAFGLALPLIFISGAIGNTVTARYVHLRLYEDSVIRFVNTPKGWITWIAVLLVITIVAWVLAEAIPFFDDLLALSSALLISGFVLYFPPVMWFILLREGKWSDTTNILHGVTCAFVFLLGLLVLVGGTYASIQDILDSYAAGTVGVPFSC</sequence>
<proteinExistence type="inferred from homology"/>
<evidence type="ECO:0000313" key="10">
    <source>
        <dbReference type="Proteomes" id="UP000184383"/>
    </source>
</evidence>
<dbReference type="EMBL" id="KV878212">
    <property type="protein sequence ID" value="OJJ34657.1"/>
    <property type="molecule type" value="Genomic_DNA"/>
</dbReference>
<evidence type="ECO:0000313" key="9">
    <source>
        <dbReference type="EMBL" id="OJJ34657.1"/>
    </source>
</evidence>
<dbReference type="RefSeq" id="XP_040688333.1">
    <property type="nucleotide sequence ID" value="XM_040835167.1"/>
</dbReference>
<comment type="similarity">
    <text evidence="2">Belongs to the amino acid/polyamine transporter 2 family.</text>
</comment>
<name>A0A1L9RIH3_ASPWE</name>
<evidence type="ECO:0000256" key="5">
    <source>
        <dbReference type="ARBA" id="ARBA00023136"/>
    </source>
</evidence>
<dbReference type="Pfam" id="PF01490">
    <property type="entry name" value="Aa_trans"/>
    <property type="match status" value="1"/>
</dbReference>
<evidence type="ECO:0000256" key="1">
    <source>
        <dbReference type="ARBA" id="ARBA00004141"/>
    </source>
</evidence>
<dbReference type="InterPro" id="IPR013057">
    <property type="entry name" value="AA_transpt_TM"/>
</dbReference>
<organism evidence="9 10">
    <name type="scientific">Aspergillus wentii DTO 134E9</name>
    <dbReference type="NCBI Taxonomy" id="1073089"/>
    <lineage>
        <taxon>Eukaryota</taxon>
        <taxon>Fungi</taxon>
        <taxon>Dikarya</taxon>
        <taxon>Ascomycota</taxon>
        <taxon>Pezizomycotina</taxon>
        <taxon>Eurotiomycetes</taxon>
        <taxon>Eurotiomycetidae</taxon>
        <taxon>Eurotiales</taxon>
        <taxon>Aspergillaceae</taxon>
        <taxon>Aspergillus</taxon>
        <taxon>Aspergillus subgen. Cremei</taxon>
    </lineage>
</organism>
<evidence type="ECO:0000256" key="6">
    <source>
        <dbReference type="SAM" id="MobiDB-lite"/>
    </source>
</evidence>
<evidence type="ECO:0000256" key="2">
    <source>
        <dbReference type="ARBA" id="ARBA00008066"/>
    </source>
</evidence>
<feature type="transmembrane region" description="Helical" evidence="7">
    <location>
        <begin position="136"/>
        <end position="157"/>
    </location>
</feature>
<accession>A0A1L9RIH3</accession>
<keyword evidence="4 7" id="KW-1133">Transmembrane helix</keyword>
<feature type="transmembrane region" description="Helical" evidence="7">
    <location>
        <begin position="194"/>
        <end position="213"/>
    </location>
</feature>
<feature type="compositionally biased region" description="Pro residues" evidence="6">
    <location>
        <begin position="1"/>
        <end position="11"/>
    </location>
</feature>
<keyword evidence="3 7" id="KW-0812">Transmembrane</keyword>
<gene>
    <name evidence="9" type="ORF">ASPWEDRAFT_39737</name>
</gene>
<feature type="transmembrane region" description="Helical" evidence="7">
    <location>
        <begin position="84"/>
        <end position="104"/>
    </location>
</feature>